<dbReference type="AlphaFoldDB" id="A0A8T0FI21"/>
<keyword evidence="1" id="KW-0067">ATP-binding</keyword>
<dbReference type="GO" id="GO:0006310">
    <property type="term" value="P:DNA recombination"/>
    <property type="evidence" value="ECO:0007669"/>
    <property type="project" value="UniProtKB-KW"/>
</dbReference>
<protein>
    <recommendedName>
        <fullName evidence="1">ATP-dependent DNA helicase</fullName>
        <ecNumber evidence="1">5.6.2.3</ecNumber>
    </recommendedName>
</protein>
<dbReference type="Pfam" id="PF05970">
    <property type="entry name" value="PIF1"/>
    <property type="match status" value="1"/>
</dbReference>
<evidence type="ECO:0000259" key="2">
    <source>
        <dbReference type="Pfam" id="PF05970"/>
    </source>
</evidence>
<dbReference type="GO" id="GO:0043139">
    <property type="term" value="F:5'-3' DNA helicase activity"/>
    <property type="evidence" value="ECO:0007669"/>
    <property type="project" value="UniProtKB-EC"/>
</dbReference>
<keyword evidence="1" id="KW-0227">DNA damage</keyword>
<keyword evidence="1" id="KW-0234">DNA repair</keyword>
<dbReference type="PANTHER" id="PTHR47642">
    <property type="entry name" value="ATP-DEPENDENT DNA HELICASE"/>
    <property type="match status" value="1"/>
</dbReference>
<comment type="similarity">
    <text evidence="1">Belongs to the helicase family.</text>
</comment>
<dbReference type="InterPro" id="IPR051055">
    <property type="entry name" value="PIF1_helicase"/>
</dbReference>
<dbReference type="GO" id="GO:0006281">
    <property type="term" value="P:DNA repair"/>
    <property type="evidence" value="ECO:0007669"/>
    <property type="project" value="UniProtKB-KW"/>
</dbReference>
<keyword evidence="1" id="KW-0547">Nucleotide-binding</keyword>
<dbReference type="GO" id="GO:0016787">
    <property type="term" value="F:hydrolase activity"/>
    <property type="evidence" value="ECO:0007669"/>
    <property type="project" value="UniProtKB-KW"/>
</dbReference>
<dbReference type="GO" id="GO:0005524">
    <property type="term" value="F:ATP binding"/>
    <property type="evidence" value="ECO:0007669"/>
    <property type="project" value="UniProtKB-KW"/>
</dbReference>
<name>A0A8T0FI21_ARGBR</name>
<dbReference type="InterPro" id="IPR010285">
    <property type="entry name" value="DNA_helicase_pif1-like_DEAD"/>
</dbReference>
<keyword evidence="4" id="KW-1185">Reference proteome</keyword>
<evidence type="ECO:0000313" key="3">
    <source>
        <dbReference type="EMBL" id="KAF8790651.1"/>
    </source>
</evidence>
<dbReference type="GO" id="GO:0000723">
    <property type="term" value="P:telomere maintenance"/>
    <property type="evidence" value="ECO:0007669"/>
    <property type="project" value="InterPro"/>
</dbReference>
<dbReference type="EMBL" id="JABXBU010000011">
    <property type="protein sequence ID" value="KAF8790651.1"/>
    <property type="molecule type" value="Genomic_DNA"/>
</dbReference>
<feature type="domain" description="DNA helicase Pif1-like DEAD-box helicase" evidence="2">
    <location>
        <begin position="12"/>
        <end position="89"/>
    </location>
</feature>
<comment type="cofactor">
    <cofactor evidence="1">
        <name>Mg(2+)</name>
        <dbReference type="ChEBI" id="CHEBI:18420"/>
    </cofactor>
</comment>
<accession>A0A8T0FI21</accession>
<keyword evidence="1" id="KW-0378">Hydrolase</keyword>
<reference evidence="3" key="1">
    <citation type="journal article" date="2020" name="bioRxiv">
        <title>Chromosome-level reference genome of the European wasp spider Argiope bruennichi: a resource for studies on range expansion and evolutionary adaptation.</title>
        <authorList>
            <person name="Sheffer M.M."/>
            <person name="Hoppe A."/>
            <person name="Krehenwinkel H."/>
            <person name="Uhl G."/>
            <person name="Kuss A.W."/>
            <person name="Jensen L."/>
            <person name="Jensen C."/>
            <person name="Gillespie R.G."/>
            <person name="Hoff K.J."/>
            <person name="Prost S."/>
        </authorList>
    </citation>
    <scope>NUCLEOTIDE SEQUENCE</scope>
</reference>
<sequence>MQKLTGNYLKVMREQWQDIEFLFIDEISMVPYEMLCMIDNRLQQFKTVNVLFSGINLIVFGDLMQLPPIRGSQVFNQPQYMAPAIHLWQLFTRNVTAISRIKAQDQLVDAARTRNIEALDMSKIIPTDMNKTGGLPAELEIFVGAKVMLRSNIDVKKSLVNGAIGFITEIHWLDFRGTQMYRHSSYCEFWQ</sequence>
<evidence type="ECO:0000313" key="4">
    <source>
        <dbReference type="Proteomes" id="UP000807504"/>
    </source>
</evidence>
<dbReference type="Proteomes" id="UP000807504">
    <property type="component" value="Unassembled WGS sequence"/>
</dbReference>
<evidence type="ECO:0000256" key="1">
    <source>
        <dbReference type="RuleBase" id="RU363044"/>
    </source>
</evidence>
<dbReference type="Gene3D" id="3.40.50.300">
    <property type="entry name" value="P-loop containing nucleotide triphosphate hydrolases"/>
    <property type="match status" value="1"/>
</dbReference>
<dbReference type="EC" id="5.6.2.3" evidence="1"/>
<proteinExistence type="inferred from homology"/>
<organism evidence="3 4">
    <name type="scientific">Argiope bruennichi</name>
    <name type="common">Wasp spider</name>
    <name type="synonym">Aranea bruennichi</name>
    <dbReference type="NCBI Taxonomy" id="94029"/>
    <lineage>
        <taxon>Eukaryota</taxon>
        <taxon>Metazoa</taxon>
        <taxon>Ecdysozoa</taxon>
        <taxon>Arthropoda</taxon>
        <taxon>Chelicerata</taxon>
        <taxon>Arachnida</taxon>
        <taxon>Araneae</taxon>
        <taxon>Araneomorphae</taxon>
        <taxon>Entelegynae</taxon>
        <taxon>Araneoidea</taxon>
        <taxon>Araneidae</taxon>
        <taxon>Argiope</taxon>
    </lineage>
</organism>
<keyword evidence="1" id="KW-0233">DNA recombination</keyword>
<comment type="catalytic activity">
    <reaction evidence="1">
        <text>ATP + H2O = ADP + phosphate + H(+)</text>
        <dbReference type="Rhea" id="RHEA:13065"/>
        <dbReference type="ChEBI" id="CHEBI:15377"/>
        <dbReference type="ChEBI" id="CHEBI:15378"/>
        <dbReference type="ChEBI" id="CHEBI:30616"/>
        <dbReference type="ChEBI" id="CHEBI:43474"/>
        <dbReference type="ChEBI" id="CHEBI:456216"/>
        <dbReference type="EC" id="5.6.2.3"/>
    </reaction>
</comment>
<comment type="caution">
    <text evidence="3">The sequence shown here is derived from an EMBL/GenBank/DDBJ whole genome shotgun (WGS) entry which is preliminary data.</text>
</comment>
<reference evidence="3" key="2">
    <citation type="submission" date="2020-06" db="EMBL/GenBank/DDBJ databases">
        <authorList>
            <person name="Sheffer M."/>
        </authorList>
    </citation>
    <scope>NUCLEOTIDE SEQUENCE</scope>
</reference>
<keyword evidence="1" id="KW-0347">Helicase</keyword>
<dbReference type="SUPFAM" id="SSF52540">
    <property type="entry name" value="P-loop containing nucleoside triphosphate hydrolases"/>
    <property type="match status" value="2"/>
</dbReference>
<gene>
    <name evidence="3" type="ORF">HNY73_005639</name>
</gene>
<dbReference type="InterPro" id="IPR027417">
    <property type="entry name" value="P-loop_NTPase"/>
</dbReference>